<dbReference type="InterPro" id="IPR049492">
    <property type="entry name" value="BD-FAE-like_dom"/>
</dbReference>
<dbReference type="SUPFAM" id="SSF53474">
    <property type="entry name" value="alpha/beta-Hydrolases"/>
    <property type="match status" value="1"/>
</dbReference>
<evidence type="ECO:0000259" key="4">
    <source>
        <dbReference type="Pfam" id="PF20434"/>
    </source>
</evidence>
<keyword evidence="6" id="KW-1185">Reference proteome</keyword>
<feature type="compositionally biased region" description="Polar residues" evidence="2">
    <location>
        <begin position="461"/>
        <end position="470"/>
    </location>
</feature>
<keyword evidence="1" id="KW-0378">Hydrolase</keyword>
<name>A0A1R1XHQ0_9FUNG</name>
<dbReference type="Gene3D" id="3.40.50.1820">
    <property type="entry name" value="alpha/beta hydrolase"/>
    <property type="match status" value="1"/>
</dbReference>
<dbReference type="OrthoDB" id="6495301at2759"/>
<organism evidence="5 6">
    <name type="scientific">Smittium culicis</name>
    <dbReference type="NCBI Taxonomy" id="133412"/>
    <lineage>
        <taxon>Eukaryota</taxon>
        <taxon>Fungi</taxon>
        <taxon>Fungi incertae sedis</taxon>
        <taxon>Zoopagomycota</taxon>
        <taxon>Kickxellomycotina</taxon>
        <taxon>Harpellomycetes</taxon>
        <taxon>Harpellales</taxon>
        <taxon>Legeriomycetaceae</taxon>
        <taxon>Smittium</taxon>
    </lineage>
</organism>
<feature type="region of interest" description="Disordered" evidence="2">
    <location>
        <begin position="451"/>
        <end position="470"/>
    </location>
</feature>
<keyword evidence="3" id="KW-0472">Membrane</keyword>
<dbReference type="STRING" id="133412.A0A1R1XHQ0"/>
<dbReference type="PANTHER" id="PTHR48081">
    <property type="entry name" value="AB HYDROLASE SUPERFAMILY PROTEIN C4A8.06C"/>
    <property type="match status" value="1"/>
</dbReference>
<sequence length="470" mass="52529">MNDNYLYKYSSRALYSLIALVLFPVTIPAIHIRVNNFGIRALPLDPFTVYNRAKALFLGVLDGIGGPTLPIFFAFFKQRLMYSSPLSDTSISGISYGKLPRQKMDIFIPISAQNSKESTSKKLQDECLPVIIVFPGYSWNSTTGLIQLYKPMAQTLCDTGVFVILPNLGLPGKTSLIEIMEDMQLVVEWTVKHISKSGGDPQQIHLLGFGAGAHMCSMYNVASALSGLINKNDLASESINKILSTQSANAELNEWLRRLTRPVHPVSGLILISGVYSLEQQRKYESTRCIDTLSMSSRFFDSIDYAEAWSPLNIHKGIRKRGIFIPNNMFAKRVLIVHGQKDSTFPLDLSQQMFQEFCLMDMDDVNMKVYANLRRIDPSVILSVQDASLAKSFLEDIKSAISSTDNDSDTLNSPQNPNDIFDDINQNPSTRTQSESLSMKNKLDSFESLSEPPYFKHACNSEFSDSNTDS</sequence>
<dbReference type="GO" id="GO:0004061">
    <property type="term" value="F:arylformamidase activity"/>
    <property type="evidence" value="ECO:0007669"/>
    <property type="project" value="TreeGrafter"/>
</dbReference>
<accession>A0A1R1XHQ0</accession>
<keyword evidence="3" id="KW-0812">Transmembrane</keyword>
<dbReference type="EMBL" id="LSSN01003185">
    <property type="protein sequence ID" value="OMJ14151.1"/>
    <property type="molecule type" value="Genomic_DNA"/>
</dbReference>
<proteinExistence type="predicted"/>
<keyword evidence="3" id="KW-1133">Transmembrane helix</keyword>
<dbReference type="InterPro" id="IPR029058">
    <property type="entry name" value="AB_hydrolase_fold"/>
</dbReference>
<feature type="compositionally biased region" description="Polar residues" evidence="2">
    <location>
        <begin position="414"/>
        <end position="439"/>
    </location>
</feature>
<feature type="domain" description="BD-FAE-like" evidence="4">
    <location>
        <begin position="125"/>
        <end position="355"/>
    </location>
</feature>
<feature type="region of interest" description="Disordered" evidence="2">
    <location>
        <begin position="403"/>
        <end position="443"/>
    </location>
</feature>
<comment type="caution">
    <text evidence="5">The sequence shown here is derived from an EMBL/GenBank/DDBJ whole genome shotgun (WGS) entry which is preliminary data.</text>
</comment>
<evidence type="ECO:0000256" key="3">
    <source>
        <dbReference type="SAM" id="Phobius"/>
    </source>
</evidence>
<protein>
    <submittedName>
        <fullName evidence="5">Putative isoprenylcysteine alpha-carbonyl methylesterase ICMEL1</fullName>
    </submittedName>
</protein>
<evidence type="ECO:0000256" key="2">
    <source>
        <dbReference type="SAM" id="MobiDB-lite"/>
    </source>
</evidence>
<dbReference type="Proteomes" id="UP000187283">
    <property type="component" value="Unassembled WGS sequence"/>
</dbReference>
<dbReference type="InterPro" id="IPR050300">
    <property type="entry name" value="GDXG_lipolytic_enzyme"/>
</dbReference>
<feature type="transmembrane region" description="Helical" evidence="3">
    <location>
        <begin position="12"/>
        <end position="34"/>
    </location>
</feature>
<dbReference type="AlphaFoldDB" id="A0A1R1XHQ0"/>
<reference evidence="5 6" key="1">
    <citation type="submission" date="2017-01" db="EMBL/GenBank/DDBJ databases">
        <authorList>
            <person name="Mah S.A."/>
            <person name="Swanson W.J."/>
            <person name="Moy G.W."/>
            <person name="Vacquier V.D."/>
        </authorList>
    </citation>
    <scope>NUCLEOTIDE SEQUENCE [LARGE SCALE GENOMIC DNA]</scope>
    <source>
        <strain evidence="5 6">GSMNP</strain>
    </source>
</reference>
<dbReference type="Pfam" id="PF20434">
    <property type="entry name" value="BD-FAE"/>
    <property type="match status" value="1"/>
</dbReference>
<gene>
    <name evidence="5" type="ORF">AYI70_g8056</name>
</gene>
<evidence type="ECO:0000313" key="5">
    <source>
        <dbReference type="EMBL" id="OMJ14151.1"/>
    </source>
</evidence>
<dbReference type="PANTHER" id="PTHR48081:SF33">
    <property type="entry name" value="KYNURENINE FORMAMIDASE"/>
    <property type="match status" value="1"/>
</dbReference>
<feature type="compositionally biased region" description="Low complexity" evidence="2">
    <location>
        <begin position="403"/>
        <end position="413"/>
    </location>
</feature>
<evidence type="ECO:0000256" key="1">
    <source>
        <dbReference type="ARBA" id="ARBA00022801"/>
    </source>
</evidence>
<evidence type="ECO:0000313" key="6">
    <source>
        <dbReference type="Proteomes" id="UP000187283"/>
    </source>
</evidence>